<dbReference type="SUPFAM" id="SSF56672">
    <property type="entry name" value="DNA/RNA polymerases"/>
    <property type="match status" value="1"/>
</dbReference>
<dbReference type="InterPro" id="IPR005135">
    <property type="entry name" value="Endo/exonuclease/phosphatase"/>
</dbReference>
<dbReference type="Gene3D" id="3.60.10.10">
    <property type="entry name" value="Endonuclease/exonuclease/phosphatase"/>
    <property type="match status" value="1"/>
</dbReference>
<dbReference type="Proteomes" id="UP000694700">
    <property type="component" value="Unplaced"/>
</dbReference>
<dbReference type="Pfam" id="PF00078">
    <property type="entry name" value="RVT_1"/>
    <property type="match status" value="1"/>
</dbReference>
<dbReference type="AlphaFoldDB" id="A0A8C1XNK2"/>
<dbReference type="PANTHER" id="PTHR46670">
    <property type="entry name" value="ENDO/EXONUCLEASE/PHOSPHATASE DOMAIN-CONTAINING PROTEIN"/>
    <property type="match status" value="1"/>
</dbReference>
<proteinExistence type="predicted"/>
<dbReference type="SUPFAM" id="SSF56219">
    <property type="entry name" value="DNase I-like"/>
    <property type="match status" value="1"/>
</dbReference>
<evidence type="ECO:0000313" key="3">
    <source>
        <dbReference type="Proteomes" id="UP000694700"/>
    </source>
</evidence>
<dbReference type="Pfam" id="PF03372">
    <property type="entry name" value="Exo_endo_phos"/>
    <property type="match status" value="1"/>
</dbReference>
<dbReference type="GO" id="GO:0003824">
    <property type="term" value="F:catalytic activity"/>
    <property type="evidence" value="ECO:0007669"/>
    <property type="project" value="InterPro"/>
</dbReference>
<dbReference type="InterPro" id="IPR036691">
    <property type="entry name" value="Endo/exonu/phosph_ase_sf"/>
</dbReference>
<sequence>MVRSKYKFNVGSRKNLIVIKPEKRKINEQKQFLKFGLINIRSLTPKAVIVNEMITNNSFDVLCLTETWLKPNDYIGLNESTPPNYCYKHEPRQTGRGGGVASIFKDILNVTQKTGYRFKSFEILMLNVTLSDMQKKSIVSLSLATVYRPPGPYTEFLKEFGDFLSDLLVTADKALIFGDFNIHIDNTNDALGLAFTNLLNCFGVKQNVTGPTHRFNHTLDLIISHGIDITDIDIVPQSDDVTDHFLVSCILRIDDNNYIASRYPPGRTIVPATKDRFANNLPDLSQLLCVPINTHELDKMTGNMGTIFSNTLEAVAPIKLKKVREKRTVPWYNSNTHALKKETRSLERKWRKTNLEVFRIAWKNSMSSYRQALKTARAEHIHKLIENNQNNPRFLFSTVARLTNNQTPPDLNIPSQLNSNDFMNFFTDKIDNIRNTITNVDSTASNTLVLSIAPKDKLQCFTTIGQEELNKLITASKPTTCLLDPVPTKLLKELLPVAEKPLLNIINSSLSLGHVPKPFKLAVIKPLIKKPQLDPSELANYRPISNLPFMSKILEKVVSAQLCSYLQKKDLYEEFQSGFRPHHSTETALVKITNDLLLASDQGCISLLVLLDLIAAFDTIDHDILIDRLQNYTGIQGQALRWFRSYLSDCYPFVYLNGESSHLSPVKYGVPQGSVLGPLLFSIYMLPLGNIIRKYGISFHCYADDTQLYISTRPGETSKLSKLTECVKNLKDWMTNNFLLLNSDKTEIIGPKNIAQKLVD</sequence>
<reference evidence="2" key="1">
    <citation type="submission" date="2025-08" db="UniProtKB">
        <authorList>
            <consortium name="Ensembl"/>
        </authorList>
    </citation>
    <scope>IDENTIFICATION</scope>
</reference>
<protein>
    <recommendedName>
        <fullName evidence="1">Reverse transcriptase domain-containing protein</fullName>
    </recommendedName>
</protein>
<feature type="domain" description="Reverse transcriptase" evidence="1">
    <location>
        <begin position="508"/>
        <end position="760"/>
    </location>
</feature>
<dbReference type="PANTHER" id="PTHR46670:SF3">
    <property type="entry name" value="ENDONUCLEASE_EXONUCLEASE_PHOSPHATASE DOMAIN-CONTAINING PROTEIN"/>
    <property type="match status" value="1"/>
</dbReference>
<organism evidence="2 3">
    <name type="scientific">Cyprinus carpio</name>
    <name type="common">Common carp</name>
    <dbReference type="NCBI Taxonomy" id="7962"/>
    <lineage>
        <taxon>Eukaryota</taxon>
        <taxon>Metazoa</taxon>
        <taxon>Chordata</taxon>
        <taxon>Craniata</taxon>
        <taxon>Vertebrata</taxon>
        <taxon>Euteleostomi</taxon>
        <taxon>Actinopterygii</taxon>
        <taxon>Neopterygii</taxon>
        <taxon>Teleostei</taxon>
        <taxon>Ostariophysi</taxon>
        <taxon>Cypriniformes</taxon>
        <taxon>Cyprinidae</taxon>
        <taxon>Cyprininae</taxon>
        <taxon>Cyprinus</taxon>
    </lineage>
</organism>
<evidence type="ECO:0000259" key="1">
    <source>
        <dbReference type="PROSITE" id="PS50878"/>
    </source>
</evidence>
<dbReference type="CDD" id="cd01650">
    <property type="entry name" value="RT_nLTR_like"/>
    <property type="match status" value="1"/>
</dbReference>
<dbReference type="InterPro" id="IPR000477">
    <property type="entry name" value="RT_dom"/>
</dbReference>
<name>A0A8C1XNK2_CYPCA</name>
<dbReference type="PROSITE" id="PS50878">
    <property type="entry name" value="RT_POL"/>
    <property type="match status" value="1"/>
</dbReference>
<dbReference type="InterPro" id="IPR043502">
    <property type="entry name" value="DNA/RNA_pol_sf"/>
</dbReference>
<dbReference type="Ensembl" id="ENSCCRT00015086334.1">
    <property type="protein sequence ID" value="ENSCCRP00015083610.1"/>
    <property type="gene ID" value="ENSCCRG00015033755.1"/>
</dbReference>
<evidence type="ECO:0000313" key="2">
    <source>
        <dbReference type="Ensembl" id="ENSCCRP00015083610.1"/>
    </source>
</evidence>
<accession>A0A8C1XNK2</accession>